<accession>A0A6G1JS15</accession>
<feature type="transmembrane region" description="Helical" evidence="7">
    <location>
        <begin position="153"/>
        <end position="172"/>
    </location>
</feature>
<evidence type="ECO:0000256" key="6">
    <source>
        <dbReference type="SAM" id="MobiDB-lite"/>
    </source>
</evidence>
<dbReference type="Proteomes" id="UP000799428">
    <property type="component" value="Unassembled WGS sequence"/>
</dbReference>
<reference evidence="9" key="1">
    <citation type="journal article" date="2020" name="Stud. Mycol.">
        <title>101 Dothideomycetes genomes: a test case for predicting lifestyles and emergence of pathogens.</title>
        <authorList>
            <person name="Haridas S."/>
            <person name="Albert R."/>
            <person name="Binder M."/>
            <person name="Bloem J."/>
            <person name="Labutti K."/>
            <person name="Salamov A."/>
            <person name="Andreopoulos B."/>
            <person name="Baker S."/>
            <person name="Barry K."/>
            <person name="Bills G."/>
            <person name="Bluhm B."/>
            <person name="Cannon C."/>
            <person name="Castanera R."/>
            <person name="Culley D."/>
            <person name="Daum C."/>
            <person name="Ezra D."/>
            <person name="Gonzalez J."/>
            <person name="Henrissat B."/>
            <person name="Kuo A."/>
            <person name="Liang C."/>
            <person name="Lipzen A."/>
            <person name="Lutzoni F."/>
            <person name="Magnuson J."/>
            <person name="Mondo S."/>
            <person name="Nolan M."/>
            <person name="Ohm R."/>
            <person name="Pangilinan J."/>
            <person name="Park H.-J."/>
            <person name="Ramirez L."/>
            <person name="Alfaro M."/>
            <person name="Sun H."/>
            <person name="Tritt A."/>
            <person name="Yoshinaga Y."/>
            <person name="Zwiers L.-H."/>
            <person name="Turgeon B."/>
            <person name="Goodwin S."/>
            <person name="Spatafora J."/>
            <person name="Crous P."/>
            <person name="Grigoriev I."/>
        </authorList>
    </citation>
    <scope>NUCLEOTIDE SEQUENCE</scope>
    <source>
        <strain evidence="9">CBS 279.74</strain>
    </source>
</reference>
<organism evidence="9 10">
    <name type="scientific">Pleomassaria siparia CBS 279.74</name>
    <dbReference type="NCBI Taxonomy" id="1314801"/>
    <lineage>
        <taxon>Eukaryota</taxon>
        <taxon>Fungi</taxon>
        <taxon>Dikarya</taxon>
        <taxon>Ascomycota</taxon>
        <taxon>Pezizomycotina</taxon>
        <taxon>Dothideomycetes</taxon>
        <taxon>Pleosporomycetidae</taxon>
        <taxon>Pleosporales</taxon>
        <taxon>Pleomassariaceae</taxon>
        <taxon>Pleomassaria</taxon>
    </lineage>
</organism>
<keyword evidence="4 7" id="KW-0472">Membrane</keyword>
<keyword evidence="3 7" id="KW-1133">Transmembrane helix</keyword>
<evidence type="ECO:0000256" key="4">
    <source>
        <dbReference type="ARBA" id="ARBA00023136"/>
    </source>
</evidence>
<evidence type="ECO:0000259" key="8">
    <source>
        <dbReference type="Pfam" id="PF20684"/>
    </source>
</evidence>
<comment type="subcellular location">
    <subcellularLocation>
        <location evidence="1">Membrane</location>
        <topology evidence="1">Multi-pass membrane protein</topology>
    </subcellularLocation>
</comment>
<feature type="transmembrane region" description="Helical" evidence="7">
    <location>
        <begin position="69"/>
        <end position="89"/>
    </location>
</feature>
<evidence type="ECO:0000256" key="1">
    <source>
        <dbReference type="ARBA" id="ARBA00004141"/>
    </source>
</evidence>
<evidence type="ECO:0000313" key="9">
    <source>
        <dbReference type="EMBL" id="KAF2703035.1"/>
    </source>
</evidence>
<dbReference type="InterPro" id="IPR052337">
    <property type="entry name" value="SAT4-like"/>
</dbReference>
<dbReference type="GO" id="GO:0016020">
    <property type="term" value="C:membrane"/>
    <property type="evidence" value="ECO:0007669"/>
    <property type="project" value="UniProtKB-SubCell"/>
</dbReference>
<feature type="region of interest" description="Disordered" evidence="6">
    <location>
        <begin position="252"/>
        <end position="281"/>
    </location>
</feature>
<evidence type="ECO:0000313" key="10">
    <source>
        <dbReference type="Proteomes" id="UP000799428"/>
    </source>
</evidence>
<comment type="similarity">
    <text evidence="5">Belongs to the SAT4 family.</text>
</comment>
<sequence>MVQYGLFSAAVVYGLGRHARFVSFSSRRTSLELLFISQVFWYCSITLVKLSVALLLLRLKRTRSWRVFLYFVITLILLAAIVQTFFQFLQCRPFRVYWDPRVFRQGPVTCFDERVINGNIVAFSSVQIGLDLVFSFIPITFIRKLNRPRREKVFMCVLMALGVFASVAAIARTLTLQNLFTSEDLFRTNVTIALWAVVEQQFALIAANIPTLKSFMEHTLVKVGLYFYDEGTETQVRDQLVHFGFLEENEKLDKPEKEDDRSRKMSYTVGSPRSDRKMTGFDDLGSMLETINDKDVENMLNQTERSPV</sequence>
<protein>
    <recommendedName>
        <fullName evidence="8">Rhodopsin domain-containing protein</fullName>
    </recommendedName>
</protein>
<evidence type="ECO:0000256" key="5">
    <source>
        <dbReference type="ARBA" id="ARBA00038359"/>
    </source>
</evidence>
<keyword evidence="2 7" id="KW-0812">Transmembrane</keyword>
<feature type="transmembrane region" description="Helical" evidence="7">
    <location>
        <begin position="39"/>
        <end position="57"/>
    </location>
</feature>
<keyword evidence="10" id="KW-1185">Reference proteome</keyword>
<feature type="transmembrane region" description="Helical" evidence="7">
    <location>
        <begin position="120"/>
        <end position="141"/>
    </location>
</feature>
<proteinExistence type="inferred from homology"/>
<dbReference type="Pfam" id="PF20684">
    <property type="entry name" value="Fung_rhodopsin"/>
    <property type="match status" value="1"/>
</dbReference>
<dbReference type="InterPro" id="IPR049326">
    <property type="entry name" value="Rhodopsin_dom_fungi"/>
</dbReference>
<dbReference type="PANTHER" id="PTHR33048">
    <property type="entry name" value="PTH11-LIKE INTEGRAL MEMBRANE PROTEIN (AFU_ORTHOLOGUE AFUA_5G11245)"/>
    <property type="match status" value="1"/>
</dbReference>
<dbReference type="EMBL" id="MU005790">
    <property type="protein sequence ID" value="KAF2703035.1"/>
    <property type="molecule type" value="Genomic_DNA"/>
</dbReference>
<dbReference type="PANTHER" id="PTHR33048:SF129">
    <property type="entry name" value="INTEGRAL MEMBRANE PROTEIN-RELATED"/>
    <property type="match status" value="1"/>
</dbReference>
<feature type="domain" description="Rhodopsin" evidence="8">
    <location>
        <begin position="7"/>
        <end position="217"/>
    </location>
</feature>
<dbReference type="AlphaFoldDB" id="A0A6G1JS15"/>
<evidence type="ECO:0000256" key="3">
    <source>
        <dbReference type="ARBA" id="ARBA00022989"/>
    </source>
</evidence>
<dbReference type="OrthoDB" id="3897607at2759"/>
<feature type="compositionally biased region" description="Basic and acidic residues" evidence="6">
    <location>
        <begin position="252"/>
        <end position="263"/>
    </location>
</feature>
<name>A0A6G1JS15_9PLEO</name>
<gene>
    <name evidence="9" type="ORF">K504DRAFT_393235</name>
</gene>
<evidence type="ECO:0000256" key="2">
    <source>
        <dbReference type="ARBA" id="ARBA00022692"/>
    </source>
</evidence>
<evidence type="ECO:0000256" key="7">
    <source>
        <dbReference type="SAM" id="Phobius"/>
    </source>
</evidence>